<accession>A0A7S1M0A3</accession>
<dbReference type="InterPro" id="IPR046341">
    <property type="entry name" value="SET_dom_sf"/>
</dbReference>
<evidence type="ECO:0008006" key="3">
    <source>
        <dbReference type="Google" id="ProtNLM"/>
    </source>
</evidence>
<dbReference type="AlphaFoldDB" id="A0A7S1M0A3"/>
<evidence type="ECO:0000256" key="1">
    <source>
        <dbReference type="SAM" id="MobiDB-lite"/>
    </source>
</evidence>
<name>A0A7S1M0A3_NEODS</name>
<sequence length="390" mass="42407">MEAVRKLGVTLGVPLRQERAAQGVPFVSAVRPCRANQLVASIPFSACLFHPSAPLLCRTGLTVSQAHRRPFLLAPNTFAAACTLAHRRPRSLQVPPLEPADPVAPLPKPRDDTDLDTALALIFASVRFRIGMGLPLPADMRALASYLSLVDYSAGCTLGMLDSEIALDAAMWQHAHNGLSEEALTEMVANYLFEADTGNASESDEPSARLVADACRRLFPLRDFADDSQAADAVRDASKHQVQPSPTGHEESPPANAALDKDEQHAYIAEVLSTSIGSALHDARRTLLFIPFDGITAPRHHQERRVANRGRGATAHRLPCLQAFVPFAALMTHSSRPSCRLEVSLERKAVDVVTTRPVPPGGELTLRYRTNAATRLEHEVEMITRYNTCA</sequence>
<dbReference type="SUPFAM" id="SSF82199">
    <property type="entry name" value="SET domain"/>
    <property type="match status" value="1"/>
</dbReference>
<organism evidence="2">
    <name type="scientific">Neobodo designis</name>
    <name type="common">Flagellated protozoan</name>
    <name type="synonym">Bodo designis</name>
    <dbReference type="NCBI Taxonomy" id="312471"/>
    <lineage>
        <taxon>Eukaryota</taxon>
        <taxon>Discoba</taxon>
        <taxon>Euglenozoa</taxon>
        <taxon>Kinetoplastea</taxon>
        <taxon>Metakinetoplastina</taxon>
        <taxon>Neobodonida</taxon>
        <taxon>Neobodo</taxon>
    </lineage>
</organism>
<evidence type="ECO:0000313" key="2">
    <source>
        <dbReference type="EMBL" id="CAD9118310.1"/>
    </source>
</evidence>
<feature type="region of interest" description="Disordered" evidence="1">
    <location>
        <begin position="230"/>
        <end position="256"/>
    </location>
</feature>
<reference evidence="2" key="1">
    <citation type="submission" date="2021-01" db="EMBL/GenBank/DDBJ databases">
        <authorList>
            <person name="Corre E."/>
            <person name="Pelletier E."/>
            <person name="Niang G."/>
            <person name="Scheremetjew M."/>
            <person name="Finn R."/>
            <person name="Kale V."/>
            <person name="Holt S."/>
            <person name="Cochrane G."/>
            <person name="Meng A."/>
            <person name="Brown T."/>
            <person name="Cohen L."/>
        </authorList>
    </citation>
    <scope>NUCLEOTIDE SEQUENCE</scope>
    <source>
        <strain evidence="2">CCAP 1951/1</strain>
    </source>
</reference>
<dbReference type="Gene3D" id="2.170.270.10">
    <property type="entry name" value="SET domain"/>
    <property type="match status" value="1"/>
</dbReference>
<proteinExistence type="predicted"/>
<gene>
    <name evidence="2" type="ORF">NDES1114_LOCUS15954</name>
</gene>
<dbReference type="EMBL" id="HBGF01024088">
    <property type="protein sequence ID" value="CAD9118310.1"/>
    <property type="molecule type" value="Transcribed_RNA"/>
</dbReference>
<protein>
    <recommendedName>
        <fullName evidence="3">SET domain-containing protein</fullName>
    </recommendedName>
</protein>